<keyword evidence="1" id="KW-0732">Signal</keyword>
<evidence type="ECO:0000313" key="2">
    <source>
        <dbReference type="EMBL" id="SNS79840.1"/>
    </source>
</evidence>
<feature type="signal peptide" evidence="1">
    <location>
        <begin position="1"/>
        <end position="20"/>
    </location>
</feature>
<protein>
    <submittedName>
        <fullName evidence="2">Opacity protein</fullName>
    </submittedName>
</protein>
<proteinExistence type="predicted"/>
<dbReference type="EMBL" id="FZOU01000002">
    <property type="protein sequence ID" value="SNS79840.1"/>
    <property type="molecule type" value="Genomic_DNA"/>
</dbReference>
<sequence>MTRKPLLLLSVLALAHCAHAQLAAYGNVTVGRLSGIQKDSQPSYPLVNSIAPIGGGGGVYYDFHNVGPMRLGADLRFSDISTKQGALGYAQGTGGRVYSSLLGARGSFKTRYQALKPYVQASAGLGRTDYGHLIDSSGKPYIKSNFQYQVAAGLDLKIAPILDIRLPELTYGGLDPFGTNGHNYPLMTVSAGIVFHLPSGN</sequence>
<dbReference type="AlphaFoldDB" id="A0A239HER6"/>
<dbReference type="Gene3D" id="2.40.160.20">
    <property type="match status" value="1"/>
</dbReference>
<evidence type="ECO:0000256" key="1">
    <source>
        <dbReference type="SAM" id="SignalP"/>
    </source>
</evidence>
<gene>
    <name evidence="2" type="ORF">SAMN05421770_102372</name>
</gene>
<reference evidence="2 3" key="1">
    <citation type="submission" date="2017-06" db="EMBL/GenBank/DDBJ databases">
        <authorList>
            <person name="Kim H.J."/>
            <person name="Triplett B.A."/>
        </authorList>
    </citation>
    <scope>NUCLEOTIDE SEQUENCE [LARGE SCALE GENOMIC DNA]</scope>
    <source>
        <strain evidence="2 3">DSM 18704</strain>
    </source>
</reference>
<accession>A0A239HER6</accession>
<dbReference type="OrthoDB" id="117918at2"/>
<name>A0A239HER6_9BACT</name>
<keyword evidence="3" id="KW-1185">Reference proteome</keyword>
<dbReference type="SUPFAM" id="SSF56925">
    <property type="entry name" value="OMPA-like"/>
    <property type="match status" value="1"/>
</dbReference>
<evidence type="ECO:0000313" key="3">
    <source>
        <dbReference type="Proteomes" id="UP000198356"/>
    </source>
</evidence>
<dbReference type="RefSeq" id="WP_089407861.1">
    <property type="nucleotide sequence ID" value="NZ_FZOU01000002.1"/>
</dbReference>
<dbReference type="Proteomes" id="UP000198356">
    <property type="component" value="Unassembled WGS sequence"/>
</dbReference>
<dbReference type="InterPro" id="IPR011250">
    <property type="entry name" value="OMP/PagP_B-barrel"/>
</dbReference>
<organism evidence="2 3">
    <name type="scientific">Granulicella rosea</name>
    <dbReference type="NCBI Taxonomy" id="474952"/>
    <lineage>
        <taxon>Bacteria</taxon>
        <taxon>Pseudomonadati</taxon>
        <taxon>Acidobacteriota</taxon>
        <taxon>Terriglobia</taxon>
        <taxon>Terriglobales</taxon>
        <taxon>Acidobacteriaceae</taxon>
        <taxon>Granulicella</taxon>
    </lineage>
</organism>
<feature type="chain" id="PRO_5012715013" evidence="1">
    <location>
        <begin position="21"/>
        <end position="201"/>
    </location>
</feature>